<dbReference type="GO" id="GO:0005737">
    <property type="term" value="C:cytoplasm"/>
    <property type="evidence" value="ECO:0007669"/>
    <property type="project" value="TreeGrafter"/>
</dbReference>
<dbReference type="Proteomes" id="UP000699462">
    <property type="component" value="Unassembled WGS sequence"/>
</dbReference>
<gene>
    <name evidence="2" type="ORF">P879_08750</name>
</gene>
<evidence type="ECO:0000259" key="1">
    <source>
        <dbReference type="Pfam" id="PF15044"/>
    </source>
</evidence>
<dbReference type="AlphaFoldDB" id="A0A8T0DIS1"/>
<dbReference type="InterPro" id="IPR027523">
    <property type="entry name" value="CLU_prot"/>
</dbReference>
<evidence type="ECO:0000313" key="3">
    <source>
        <dbReference type="Proteomes" id="UP000699462"/>
    </source>
</evidence>
<dbReference type="PANTHER" id="PTHR12601:SF6">
    <property type="entry name" value="CLUSTERED MITOCHONDRIA PROTEIN HOMOLOG"/>
    <property type="match status" value="1"/>
</dbReference>
<protein>
    <recommendedName>
        <fullName evidence="1">Clustered mitochondria protein N-terminal domain-containing protein</fullName>
    </recommendedName>
</protein>
<evidence type="ECO:0000313" key="2">
    <source>
        <dbReference type="EMBL" id="KAF8566834.1"/>
    </source>
</evidence>
<dbReference type="PANTHER" id="PTHR12601">
    <property type="entry name" value="EUKARYOTIC TRANSLATION INITIATION FACTOR 3 SUBUNIT EIF-3"/>
    <property type="match status" value="1"/>
</dbReference>
<sequence length="229" mass="25793">AYGLDDPCLNVLRCVAPFSVLRVWSCPSFPTLSLGKMGEAVEERLQDDQKYSSSLNNVNTAVERSDTEVLEEAPYTVKIVPSHSDPFELQVSSFELVQEIHRVLMDREETCGCTCFSLILNGQTLDMFAELKTVQGLADGVEIRVVEDRYSVREAKNHVKHVHDLLYSIEPYDAYAGREQMSLTFVNCITGDLGKFSVRLCWRCASLLFLASVQAVFCVTCTRVMKFCH</sequence>
<dbReference type="OrthoDB" id="1414216at2759"/>
<dbReference type="InterPro" id="IPR028275">
    <property type="entry name" value="CLU_N"/>
</dbReference>
<dbReference type="EMBL" id="JTDF01004569">
    <property type="protein sequence ID" value="KAF8566834.1"/>
    <property type="molecule type" value="Genomic_DNA"/>
</dbReference>
<name>A0A8T0DIS1_9TREM</name>
<proteinExistence type="predicted"/>
<feature type="domain" description="Clustered mitochondria protein N-terminal" evidence="1">
    <location>
        <begin position="97"/>
        <end position="165"/>
    </location>
</feature>
<dbReference type="GO" id="GO:0003729">
    <property type="term" value="F:mRNA binding"/>
    <property type="evidence" value="ECO:0007669"/>
    <property type="project" value="TreeGrafter"/>
</dbReference>
<comment type="caution">
    <text evidence="2">The sequence shown here is derived from an EMBL/GenBank/DDBJ whole genome shotgun (WGS) entry which is preliminary data.</text>
</comment>
<dbReference type="GO" id="GO:0048312">
    <property type="term" value="P:intracellular distribution of mitochondria"/>
    <property type="evidence" value="ECO:0007669"/>
    <property type="project" value="TreeGrafter"/>
</dbReference>
<accession>A0A8T0DIS1</accession>
<dbReference type="Pfam" id="PF15044">
    <property type="entry name" value="CLU_N"/>
    <property type="match status" value="1"/>
</dbReference>
<organism evidence="2 3">
    <name type="scientific">Paragonimus westermani</name>
    <dbReference type="NCBI Taxonomy" id="34504"/>
    <lineage>
        <taxon>Eukaryota</taxon>
        <taxon>Metazoa</taxon>
        <taxon>Spiralia</taxon>
        <taxon>Lophotrochozoa</taxon>
        <taxon>Platyhelminthes</taxon>
        <taxon>Trematoda</taxon>
        <taxon>Digenea</taxon>
        <taxon>Plagiorchiida</taxon>
        <taxon>Troglotremata</taxon>
        <taxon>Troglotrematidae</taxon>
        <taxon>Paragonimus</taxon>
    </lineage>
</organism>
<reference evidence="2 3" key="1">
    <citation type="submission" date="2019-07" db="EMBL/GenBank/DDBJ databases">
        <title>Annotation for the trematode Paragonimus westermani.</title>
        <authorList>
            <person name="Choi Y.-J."/>
        </authorList>
    </citation>
    <scope>NUCLEOTIDE SEQUENCE [LARGE SCALE GENOMIC DNA]</scope>
    <source>
        <strain evidence="2">180907_Pwestermani</strain>
    </source>
</reference>
<feature type="non-terminal residue" evidence="2">
    <location>
        <position position="1"/>
    </location>
</feature>
<keyword evidence="3" id="KW-1185">Reference proteome</keyword>